<dbReference type="Gene3D" id="2.60.40.3610">
    <property type="match status" value="1"/>
</dbReference>
<dbReference type="EMBL" id="QREV01000002">
    <property type="protein sequence ID" value="RDU50912.1"/>
    <property type="molecule type" value="Genomic_DNA"/>
</dbReference>
<feature type="domain" description="Outer membrane protein SusF/SusE-like C-terminal" evidence="2">
    <location>
        <begin position="383"/>
        <end position="477"/>
    </location>
</feature>
<reference evidence="3 6" key="2">
    <citation type="submission" date="2020-08" db="EMBL/GenBank/DDBJ databases">
        <title>Genome public.</title>
        <authorList>
            <person name="Liu C."/>
            <person name="Sun Q."/>
        </authorList>
    </citation>
    <scope>NUCLEOTIDE SEQUENCE [LARGE SCALE GENOMIC DNA]</scope>
    <source>
        <strain evidence="3 6">426_9</strain>
    </source>
</reference>
<dbReference type="Proteomes" id="UP000256321">
    <property type="component" value="Unassembled WGS sequence"/>
</dbReference>
<organism evidence="4 5">
    <name type="scientific">Parabacteroides acidifaciens</name>
    <dbReference type="NCBI Taxonomy" id="2290935"/>
    <lineage>
        <taxon>Bacteria</taxon>
        <taxon>Pseudomonadati</taxon>
        <taxon>Bacteroidota</taxon>
        <taxon>Bacteroidia</taxon>
        <taxon>Bacteroidales</taxon>
        <taxon>Tannerellaceae</taxon>
        <taxon>Parabacteroides</taxon>
    </lineage>
</organism>
<feature type="domain" description="Outer membrane protein SusF/SusE-like C-terminal" evidence="2">
    <location>
        <begin position="285"/>
        <end position="377"/>
    </location>
</feature>
<dbReference type="AlphaFoldDB" id="A0A3D8HJI9"/>
<keyword evidence="6" id="KW-1185">Reference proteome</keyword>
<evidence type="ECO:0000313" key="5">
    <source>
        <dbReference type="Proteomes" id="UP000256321"/>
    </source>
</evidence>
<evidence type="ECO:0000313" key="4">
    <source>
        <dbReference type="EMBL" id="RDU50912.1"/>
    </source>
</evidence>
<proteinExistence type="predicted"/>
<feature type="chain" id="PRO_5017823999" evidence="1">
    <location>
        <begin position="24"/>
        <end position="480"/>
    </location>
</feature>
<dbReference type="Pfam" id="PF16411">
    <property type="entry name" value="SusF_SusE"/>
    <property type="match status" value="2"/>
</dbReference>
<gene>
    <name evidence="4" type="ORF">DWU89_00920</name>
    <name evidence="3" type="ORF">H8784_00895</name>
</gene>
<evidence type="ECO:0000256" key="1">
    <source>
        <dbReference type="SAM" id="SignalP"/>
    </source>
</evidence>
<dbReference type="Gene3D" id="2.60.40.3620">
    <property type="match status" value="2"/>
</dbReference>
<sequence length="480" mass="51770">MKKICNYISVFILLLLAVTGCKDNDNWTIIEEAQPGTYVVGSATIFSGEASTSALKPVKLDLGDGLSETKPEIIGIYTWLKAGGEFNISVCKAVGEEPVHYGKGEVVEEVPDVISICNLSAGGPAFTVASDGLYNIIVNTSLNQVSILPVSWGIIGAATEGAWDKETPFNAPKFDATSTTVEWEMSTTLNAGEFKFRYSGNWGYEIPYDAASKVKIFTDVTGTKEGTDNILTEGFSSMETGGANLVTNIGGQFSVYMKYDIRAGQFSARYVLTGEPVVPPAYPENLFIVGDAFQGWTPETDAEECIPVNGTPSSFWKIAYLNPGGFKFTVKLGWGGDFGIAEENADAIGEYTKGGNNINVTTPGYYLIYVNLEDNTVSVTDVNIYLVGKVNGGDSWEYEEANKFTVDNAAKKITSPAFAADGNLRMCIKHPGLSDWWRAEFNIYEGKIEYRGNGGDQPAVPVKAGQKAVLDFTDGTGVIQ</sequence>
<reference evidence="4 5" key="1">
    <citation type="submission" date="2018-07" db="EMBL/GenBank/DDBJ databases">
        <title>Parabacteroides acidifaciens nov. sp., isolated from human feces.</title>
        <authorList>
            <person name="Wang Y.J."/>
        </authorList>
    </citation>
    <scope>NUCLEOTIDE SEQUENCE [LARGE SCALE GENOMIC DNA]</scope>
    <source>
        <strain evidence="4 5">426-9</strain>
    </source>
</reference>
<feature type="signal peptide" evidence="1">
    <location>
        <begin position="1"/>
        <end position="23"/>
    </location>
</feature>
<name>A0A3D8HJI9_9BACT</name>
<dbReference type="Proteomes" id="UP000629596">
    <property type="component" value="Unassembled WGS sequence"/>
</dbReference>
<evidence type="ECO:0000313" key="3">
    <source>
        <dbReference type="EMBL" id="MBC8600277.1"/>
    </source>
</evidence>
<comment type="caution">
    <text evidence="4">The sequence shown here is derived from an EMBL/GenBank/DDBJ whole genome shotgun (WGS) entry which is preliminary data.</text>
</comment>
<dbReference type="CDD" id="cd12966">
    <property type="entry name" value="CBM-Ec_CBM-Fc"/>
    <property type="match status" value="1"/>
</dbReference>
<keyword evidence="1" id="KW-0732">Signal</keyword>
<dbReference type="GO" id="GO:2001070">
    <property type="term" value="F:starch binding"/>
    <property type="evidence" value="ECO:0007669"/>
    <property type="project" value="InterPro"/>
</dbReference>
<dbReference type="InterPro" id="IPR032187">
    <property type="entry name" value="SusF/SusE-like_C"/>
</dbReference>
<dbReference type="RefSeq" id="WP_115497827.1">
    <property type="nucleotide sequence ID" value="NZ_JACRTI010000002.1"/>
</dbReference>
<accession>A0A3D8HJI9</accession>
<evidence type="ECO:0000259" key="2">
    <source>
        <dbReference type="Pfam" id="PF16411"/>
    </source>
</evidence>
<protein>
    <submittedName>
        <fullName evidence="4">SusF/SusE family outer membrane protein</fullName>
    </submittedName>
</protein>
<dbReference type="GO" id="GO:0019867">
    <property type="term" value="C:outer membrane"/>
    <property type="evidence" value="ECO:0007669"/>
    <property type="project" value="InterPro"/>
</dbReference>
<dbReference type="PROSITE" id="PS51257">
    <property type="entry name" value="PROKAR_LIPOPROTEIN"/>
    <property type="match status" value="1"/>
</dbReference>
<evidence type="ECO:0000313" key="6">
    <source>
        <dbReference type="Proteomes" id="UP000629596"/>
    </source>
</evidence>
<dbReference type="EMBL" id="JACRTI010000002">
    <property type="protein sequence ID" value="MBC8600277.1"/>
    <property type="molecule type" value="Genomic_DNA"/>
</dbReference>